<dbReference type="GO" id="GO:0008168">
    <property type="term" value="F:methyltransferase activity"/>
    <property type="evidence" value="ECO:0007669"/>
    <property type="project" value="UniProtKB-KW"/>
</dbReference>
<dbReference type="InterPro" id="IPR013216">
    <property type="entry name" value="Methyltransf_11"/>
</dbReference>
<dbReference type="Pfam" id="PF08241">
    <property type="entry name" value="Methyltransf_11"/>
    <property type="match status" value="1"/>
</dbReference>
<feature type="domain" description="Methyltransferase type 11" evidence="1">
    <location>
        <begin position="13"/>
        <end position="67"/>
    </location>
</feature>
<accession>A0ABU5ZLM8</accession>
<proteinExistence type="predicted"/>
<dbReference type="EC" id="2.1.-.-" evidence="2"/>
<dbReference type="RefSeq" id="WP_371755546.1">
    <property type="nucleotide sequence ID" value="NZ_JAYJLD010000035.1"/>
</dbReference>
<keyword evidence="2" id="KW-0489">Methyltransferase</keyword>
<dbReference type="Proteomes" id="UP001310386">
    <property type="component" value="Unassembled WGS sequence"/>
</dbReference>
<evidence type="ECO:0000313" key="2">
    <source>
        <dbReference type="EMBL" id="MEB3103420.1"/>
    </source>
</evidence>
<evidence type="ECO:0000259" key="1">
    <source>
        <dbReference type="Pfam" id="PF08241"/>
    </source>
</evidence>
<dbReference type="EMBL" id="JAYJLD010000035">
    <property type="protein sequence ID" value="MEB3103420.1"/>
    <property type="molecule type" value="Genomic_DNA"/>
</dbReference>
<keyword evidence="3" id="KW-1185">Reference proteome</keyword>
<sequence>MVYVEKKAGKLRIYNIETVIGSKDGYALQKEICNLIFMRDVFHHIEDPVSYFAKLWESIKPGGRIAIIKWKRTKLGYIGCFGHYAAAEEIKRTFEIY</sequence>
<comment type="caution">
    <text evidence="2">The sequence shown here is derived from an EMBL/GenBank/DDBJ whole genome shotgun (WGS) entry which is preliminary data.</text>
</comment>
<gene>
    <name evidence="2" type="ORF">VF724_17440</name>
</gene>
<name>A0ABU5ZLM8_9BACL</name>
<organism evidence="2 3">
    <name type="scientific">Ferviditalea candida</name>
    <dbReference type="NCBI Taxonomy" id="3108399"/>
    <lineage>
        <taxon>Bacteria</taxon>
        <taxon>Bacillati</taxon>
        <taxon>Bacillota</taxon>
        <taxon>Bacilli</taxon>
        <taxon>Bacillales</taxon>
        <taxon>Paenibacillaceae</taxon>
        <taxon>Ferviditalea</taxon>
    </lineage>
</organism>
<keyword evidence="2" id="KW-0808">Transferase</keyword>
<dbReference type="InterPro" id="IPR029063">
    <property type="entry name" value="SAM-dependent_MTases_sf"/>
</dbReference>
<dbReference type="SUPFAM" id="SSF53335">
    <property type="entry name" value="S-adenosyl-L-methionine-dependent methyltransferases"/>
    <property type="match status" value="1"/>
</dbReference>
<dbReference type="Gene3D" id="3.40.50.150">
    <property type="entry name" value="Vaccinia Virus protein VP39"/>
    <property type="match status" value="1"/>
</dbReference>
<protein>
    <submittedName>
        <fullName evidence="2">Class I SAM-dependent methyltransferase</fullName>
        <ecNumber evidence="2">2.1.-.-</ecNumber>
    </submittedName>
</protein>
<reference evidence="2" key="1">
    <citation type="submission" date="2023-12" db="EMBL/GenBank/DDBJ databases">
        <title>Fervidustalea candida gen. nov., sp. nov., a novel member of the family Paenibacillaceae isolated from a geothermal area.</title>
        <authorList>
            <person name="Li W.-J."/>
            <person name="Jiao J.-Y."/>
            <person name="Chen Y."/>
        </authorList>
    </citation>
    <scope>NUCLEOTIDE SEQUENCE</scope>
    <source>
        <strain evidence="2">SYSU GA230002</strain>
    </source>
</reference>
<evidence type="ECO:0000313" key="3">
    <source>
        <dbReference type="Proteomes" id="UP001310386"/>
    </source>
</evidence>
<dbReference type="GO" id="GO:0032259">
    <property type="term" value="P:methylation"/>
    <property type="evidence" value="ECO:0007669"/>
    <property type="project" value="UniProtKB-KW"/>
</dbReference>